<dbReference type="KEGG" id="eus:EUTSA_v10019861mg"/>
<sequence length="399" mass="42649">MASKPPDPVASVPQDLLFLLPWPDPPSSSPVGSSGPLSPDPLPLDRPSAPAADLSVLPSCSAPLSPRLSSPNIPPLASSKDSLPSWASKFKSTFLTLSKVGSPVVSEDGIPQMKAPDSVILKSSQLWKNHLVAQFHGSPPSIAKIFSDLNPIWGKQGRISIKYHSPGIFLILIPCEATRKWALDIGFWHSRNCSFSLSEWSSSATLGSSKLDFAPVWVLFRNVPQELWSSQGFSTIASGVGFPVHSEFPNIRPYSNGVVKLKIVVELAKTPPPFVRVSDKMQNTVLVSVEFLQLPPKCAACGEFGHFQMRCPVPVVKAAVCPNNSNQSPSNDFSPATSPEGSSSSVADVQVCQGSFASRPSSPHKIRISKSLPSSPRAVPASFENHSGSDANISGVWTK</sequence>
<feature type="compositionally biased region" description="Polar residues" evidence="2">
    <location>
        <begin position="352"/>
        <end position="361"/>
    </location>
</feature>
<organism evidence="4 5">
    <name type="scientific">Eutrema salsugineum</name>
    <name type="common">Saltwater cress</name>
    <name type="synonym">Sisymbrium salsugineum</name>
    <dbReference type="NCBI Taxonomy" id="72664"/>
    <lineage>
        <taxon>Eukaryota</taxon>
        <taxon>Viridiplantae</taxon>
        <taxon>Streptophyta</taxon>
        <taxon>Embryophyta</taxon>
        <taxon>Tracheophyta</taxon>
        <taxon>Spermatophyta</taxon>
        <taxon>Magnoliopsida</taxon>
        <taxon>eudicotyledons</taxon>
        <taxon>Gunneridae</taxon>
        <taxon>Pentapetalae</taxon>
        <taxon>rosids</taxon>
        <taxon>malvids</taxon>
        <taxon>Brassicales</taxon>
        <taxon>Brassicaceae</taxon>
        <taxon>Eutremeae</taxon>
        <taxon>Eutrema</taxon>
    </lineage>
</organism>
<feature type="region of interest" description="Disordered" evidence="2">
    <location>
        <begin position="326"/>
        <end position="399"/>
    </location>
</feature>
<keyword evidence="1" id="KW-0862">Zinc</keyword>
<dbReference type="eggNOG" id="KOG1075">
    <property type="taxonomic scope" value="Eukaryota"/>
</dbReference>
<keyword evidence="1" id="KW-0863">Zinc-finger</keyword>
<feature type="region of interest" description="Disordered" evidence="2">
    <location>
        <begin position="20"/>
        <end position="55"/>
    </location>
</feature>
<dbReference type="OMA" id="ILIPCEA"/>
<feature type="compositionally biased region" description="Low complexity" evidence="2">
    <location>
        <begin position="334"/>
        <end position="345"/>
    </location>
</feature>
<dbReference type="Pfam" id="PF14111">
    <property type="entry name" value="DUF4283"/>
    <property type="match status" value="1"/>
</dbReference>
<accession>V4M9B2</accession>
<dbReference type="Gramene" id="ESQ27741">
    <property type="protein sequence ID" value="ESQ27741"/>
    <property type="gene ID" value="EUTSA_v10019861mg"/>
</dbReference>
<evidence type="ECO:0000259" key="3">
    <source>
        <dbReference type="PROSITE" id="PS50158"/>
    </source>
</evidence>
<name>V4M9B2_EUTSA</name>
<feature type="compositionally biased region" description="Low complexity" evidence="2">
    <location>
        <begin position="45"/>
        <end position="54"/>
    </location>
</feature>
<dbReference type="PANTHER" id="PTHR31286:SF181">
    <property type="entry name" value="ZINC KNUCKLE (CCHC-TYPE) FAMILY PROTEIN"/>
    <property type="match status" value="1"/>
</dbReference>
<feature type="non-terminal residue" evidence="4">
    <location>
        <position position="399"/>
    </location>
</feature>
<keyword evidence="1" id="KW-0479">Metal-binding</keyword>
<dbReference type="PROSITE" id="PS50158">
    <property type="entry name" value="ZF_CCHC"/>
    <property type="match status" value="1"/>
</dbReference>
<dbReference type="STRING" id="72664.V4M9B2"/>
<reference evidence="4 5" key="1">
    <citation type="journal article" date="2013" name="Front. Plant Sci.">
        <title>The Reference Genome of the Halophytic Plant Eutrema salsugineum.</title>
        <authorList>
            <person name="Yang R."/>
            <person name="Jarvis D.E."/>
            <person name="Chen H."/>
            <person name="Beilstein M.A."/>
            <person name="Grimwood J."/>
            <person name="Jenkins J."/>
            <person name="Shu S."/>
            <person name="Prochnik S."/>
            <person name="Xin M."/>
            <person name="Ma C."/>
            <person name="Schmutz J."/>
            <person name="Wing R.A."/>
            <person name="Mitchell-Olds T."/>
            <person name="Schumaker K.S."/>
            <person name="Wang X."/>
        </authorList>
    </citation>
    <scope>NUCLEOTIDE SEQUENCE [LARGE SCALE GENOMIC DNA]</scope>
</reference>
<dbReference type="EMBL" id="KI517953">
    <property type="protein sequence ID" value="ESQ27741.1"/>
    <property type="molecule type" value="Genomic_DNA"/>
</dbReference>
<dbReference type="AlphaFoldDB" id="V4M9B2"/>
<evidence type="ECO:0000313" key="4">
    <source>
        <dbReference type="EMBL" id="ESQ27741.1"/>
    </source>
</evidence>
<evidence type="ECO:0000256" key="1">
    <source>
        <dbReference type="PROSITE-ProRule" id="PRU00047"/>
    </source>
</evidence>
<dbReference type="InterPro" id="IPR025558">
    <property type="entry name" value="DUF4283"/>
</dbReference>
<dbReference type="PANTHER" id="PTHR31286">
    <property type="entry name" value="GLYCINE-RICH CELL WALL STRUCTURAL PROTEIN 1.8-LIKE"/>
    <property type="match status" value="1"/>
</dbReference>
<dbReference type="InterPro" id="IPR001878">
    <property type="entry name" value="Znf_CCHC"/>
</dbReference>
<feature type="compositionally biased region" description="Polar residues" evidence="2">
    <location>
        <begin position="384"/>
        <end position="399"/>
    </location>
</feature>
<evidence type="ECO:0000313" key="5">
    <source>
        <dbReference type="Proteomes" id="UP000030689"/>
    </source>
</evidence>
<dbReference type="GO" id="GO:0008270">
    <property type="term" value="F:zinc ion binding"/>
    <property type="evidence" value="ECO:0007669"/>
    <property type="project" value="UniProtKB-KW"/>
</dbReference>
<feature type="domain" description="CCHC-type" evidence="3">
    <location>
        <begin position="297"/>
        <end position="312"/>
    </location>
</feature>
<gene>
    <name evidence="4" type="ORF">EUTSA_v10019861mg</name>
</gene>
<protein>
    <recommendedName>
        <fullName evidence="3">CCHC-type domain-containing protein</fullName>
    </recommendedName>
</protein>
<keyword evidence="5" id="KW-1185">Reference proteome</keyword>
<evidence type="ECO:0000256" key="2">
    <source>
        <dbReference type="SAM" id="MobiDB-lite"/>
    </source>
</evidence>
<dbReference type="InterPro" id="IPR040256">
    <property type="entry name" value="At4g02000-like"/>
</dbReference>
<proteinExistence type="predicted"/>
<dbReference type="Proteomes" id="UP000030689">
    <property type="component" value="Unassembled WGS sequence"/>
</dbReference>
<dbReference type="GO" id="GO:0003676">
    <property type="term" value="F:nucleic acid binding"/>
    <property type="evidence" value="ECO:0007669"/>
    <property type="project" value="InterPro"/>
</dbReference>